<keyword evidence="5" id="KW-0809">Transit peptide</keyword>
<dbReference type="AlphaFoldDB" id="A0A9N9CZA0"/>
<evidence type="ECO:0000256" key="5">
    <source>
        <dbReference type="ARBA" id="ARBA00022946"/>
    </source>
</evidence>
<comment type="function">
    <text evidence="9">Essential component of the TIM23 complex, a complex that mediates the translocation of transit peptide-containing proteins across the mitochondrial inner membrane.</text>
</comment>
<evidence type="ECO:0000256" key="3">
    <source>
        <dbReference type="ARBA" id="ARBA00020726"/>
    </source>
</evidence>
<dbReference type="InterPro" id="IPR038552">
    <property type="entry name" value="Tim21_IMS_sf"/>
</dbReference>
<keyword evidence="6 9" id="KW-1133">Transmembrane helix</keyword>
<proteinExistence type="inferred from homology"/>
<evidence type="ECO:0000256" key="2">
    <source>
        <dbReference type="ARBA" id="ARBA00010867"/>
    </source>
</evidence>
<comment type="subcellular location">
    <subcellularLocation>
        <location evidence="9">Mitochondrion inner membrane</location>
        <topology evidence="9">Single-pass membrane protein</topology>
    </subcellularLocation>
    <subcellularLocation>
        <location evidence="1">Mitochondrion membrane</location>
        <topology evidence="1">Single-pass membrane protein</topology>
    </subcellularLocation>
</comment>
<comment type="subunit">
    <text evidence="9">Component of the TIM23 complex.</text>
</comment>
<evidence type="ECO:0000256" key="4">
    <source>
        <dbReference type="ARBA" id="ARBA00022692"/>
    </source>
</evidence>
<reference evidence="10" key="1">
    <citation type="submission" date="2021-06" db="EMBL/GenBank/DDBJ databases">
        <authorList>
            <person name="Kallberg Y."/>
            <person name="Tangrot J."/>
            <person name="Rosling A."/>
        </authorList>
    </citation>
    <scope>NUCLEOTIDE SEQUENCE</scope>
    <source>
        <strain evidence="10">IA702</strain>
    </source>
</reference>
<evidence type="ECO:0000256" key="9">
    <source>
        <dbReference type="RuleBase" id="RU367142"/>
    </source>
</evidence>
<dbReference type="Pfam" id="PF08294">
    <property type="entry name" value="TIM21"/>
    <property type="match status" value="1"/>
</dbReference>
<dbReference type="Proteomes" id="UP000789572">
    <property type="component" value="Unassembled WGS sequence"/>
</dbReference>
<evidence type="ECO:0000256" key="6">
    <source>
        <dbReference type="ARBA" id="ARBA00022989"/>
    </source>
</evidence>
<keyword evidence="7 9" id="KW-0496">Mitochondrion</keyword>
<dbReference type="InterPro" id="IPR013261">
    <property type="entry name" value="Tim21"/>
</dbReference>
<keyword evidence="9" id="KW-0811">Translocation</keyword>
<evidence type="ECO:0000256" key="1">
    <source>
        <dbReference type="ARBA" id="ARBA00004304"/>
    </source>
</evidence>
<protein>
    <recommendedName>
        <fullName evidence="3 9">Mitochondrial import inner membrane translocase subunit Tim21</fullName>
    </recommendedName>
</protein>
<dbReference type="PANTHER" id="PTHR13032:SF6">
    <property type="entry name" value="MITOCHONDRIAL IMPORT INNER MEMBRANE TRANSLOCASE SUBUNIT TIM21"/>
    <property type="match status" value="1"/>
</dbReference>
<organism evidence="10 11">
    <name type="scientific">Paraglomus occultum</name>
    <dbReference type="NCBI Taxonomy" id="144539"/>
    <lineage>
        <taxon>Eukaryota</taxon>
        <taxon>Fungi</taxon>
        <taxon>Fungi incertae sedis</taxon>
        <taxon>Mucoromycota</taxon>
        <taxon>Glomeromycotina</taxon>
        <taxon>Glomeromycetes</taxon>
        <taxon>Paraglomerales</taxon>
        <taxon>Paraglomeraceae</taxon>
        <taxon>Paraglomus</taxon>
    </lineage>
</organism>
<keyword evidence="11" id="KW-1185">Reference proteome</keyword>
<evidence type="ECO:0000256" key="7">
    <source>
        <dbReference type="ARBA" id="ARBA00023128"/>
    </source>
</evidence>
<sequence>MALVERDKIRRWESLTPKEKVVGATKTTINLGVIALGIGLFGTVFYFLTHELFSPAGSTKVFGEALEKIRTHPQCQEALGTPIKGLGQPGHSRRHRNMRVHLNNVMKTDGTEHRVMKFYVEGPVRYGIAFLDQAKDENDNWKTEVLVVDLPANGLHRPRRIFVEYDEKALSKEGVK</sequence>
<gene>
    <name evidence="10" type="ORF">POCULU_LOCUS8397</name>
</gene>
<dbReference type="GO" id="GO:0005744">
    <property type="term" value="C:TIM23 mitochondrial import inner membrane translocase complex"/>
    <property type="evidence" value="ECO:0007669"/>
    <property type="project" value="UniProtKB-UniRule"/>
</dbReference>
<accession>A0A9N9CZA0</accession>
<comment type="similarity">
    <text evidence="2 9">Belongs to the TIM21 family.</text>
</comment>
<keyword evidence="9" id="KW-0653">Protein transport</keyword>
<evidence type="ECO:0000313" key="11">
    <source>
        <dbReference type="Proteomes" id="UP000789572"/>
    </source>
</evidence>
<dbReference type="Gene3D" id="3.10.450.320">
    <property type="entry name" value="Mitochondrial import inner membrane translocase subunit Tim21"/>
    <property type="match status" value="1"/>
</dbReference>
<keyword evidence="9" id="KW-0813">Transport</keyword>
<keyword evidence="4 9" id="KW-0812">Transmembrane</keyword>
<comment type="caution">
    <text evidence="10">The sequence shown here is derived from an EMBL/GenBank/DDBJ whole genome shotgun (WGS) entry which is preliminary data.</text>
</comment>
<evidence type="ECO:0000256" key="8">
    <source>
        <dbReference type="ARBA" id="ARBA00023136"/>
    </source>
</evidence>
<dbReference type="GO" id="GO:0030150">
    <property type="term" value="P:protein import into mitochondrial matrix"/>
    <property type="evidence" value="ECO:0007669"/>
    <property type="project" value="UniProtKB-UniRule"/>
</dbReference>
<feature type="transmembrane region" description="Helical" evidence="9">
    <location>
        <begin position="28"/>
        <end position="48"/>
    </location>
</feature>
<keyword evidence="9" id="KW-0999">Mitochondrion inner membrane</keyword>
<evidence type="ECO:0000313" key="10">
    <source>
        <dbReference type="EMBL" id="CAG8620576.1"/>
    </source>
</evidence>
<name>A0A9N9CZA0_9GLOM</name>
<dbReference type="PANTHER" id="PTHR13032">
    <property type="entry name" value="MITOCHONDRIAL IMPORT INNER MEMBRANE TRANSLOCASE SUBUNIT TIM21"/>
    <property type="match status" value="1"/>
</dbReference>
<dbReference type="EMBL" id="CAJVPJ010002412">
    <property type="protein sequence ID" value="CAG8620576.1"/>
    <property type="molecule type" value="Genomic_DNA"/>
</dbReference>
<dbReference type="OrthoDB" id="436405at2759"/>
<keyword evidence="8 9" id="KW-0472">Membrane</keyword>